<dbReference type="EMBL" id="WNKZ01000014">
    <property type="protein sequence ID" value="MTV52545.1"/>
    <property type="molecule type" value="Genomic_DNA"/>
</dbReference>
<proteinExistence type="predicted"/>
<accession>A0A6I3SV38</accession>
<dbReference type="Gene3D" id="1.10.1740.10">
    <property type="match status" value="1"/>
</dbReference>
<dbReference type="OrthoDB" id="9799825at2"/>
<reference evidence="7" key="1">
    <citation type="journal article" date="2014" name="Int. J. Syst. Evol. Microbiol.">
        <title>Complete genome of a new Firmicutes species belonging to the dominant human colonic microbiota ('Ruminococcus bicirculans') reveals two chromosomes and a selective capacity to utilize plant glucans.</title>
        <authorList>
            <consortium name="NISC Comparative Sequencing Program"/>
            <person name="Wegmann U."/>
            <person name="Louis P."/>
            <person name="Goesmann A."/>
            <person name="Henrissat B."/>
            <person name="Duncan S.H."/>
            <person name="Flint H.J."/>
        </authorList>
    </citation>
    <scope>NUCLEOTIDE SEQUENCE</scope>
    <source>
        <strain evidence="7">CGMCC 1.15931</strain>
    </source>
</reference>
<dbReference type="CDD" id="cd06171">
    <property type="entry name" value="Sigma70_r4"/>
    <property type="match status" value="1"/>
</dbReference>
<evidence type="ECO:0000313" key="9">
    <source>
        <dbReference type="Proteomes" id="UP000430634"/>
    </source>
</evidence>
<dbReference type="GO" id="GO:0000428">
    <property type="term" value="C:DNA-directed RNA polymerase complex"/>
    <property type="evidence" value="ECO:0007669"/>
    <property type="project" value="UniProtKB-KW"/>
</dbReference>
<evidence type="ECO:0000256" key="3">
    <source>
        <dbReference type="ARBA" id="ARBA00023125"/>
    </source>
</evidence>
<dbReference type="InterPro" id="IPR000943">
    <property type="entry name" value="RNA_pol_sigma70"/>
</dbReference>
<dbReference type="RefSeq" id="WP_155469876.1">
    <property type="nucleotide sequence ID" value="NZ_BMKG01000002.1"/>
</dbReference>
<evidence type="ECO:0000313" key="10">
    <source>
        <dbReference type="Proteomes" id="UP000622638"/>
    </source>
</evidence>
<dbReference type="EMBL" id="BMKG01000002">
    <property type="protein sequence ID" value="GGB87092.1"/>
    <property type="molecule type" value="Genomic_DNA"/>
</dbReference>
<evidence type="ECO:0000256" key="1">
    <source>
        <dbReference type="ARBA" id="ARBA00023015"/>
    </source>
</evidence>
<dbReference type="GO" id="GO:0016987">
    <property type="term" value="F:sigma factor activity"/>
    <property type="evidence" value="ECO:0007669"/>
    <property type="project" value="UniProtKB-KW"/>
</dbReference>
<dbReference type="NCBIfam" id="TIGR02479">
    <property type="entry name" value="FliA_WhiG"/>
    <property type="match status" value="1"/>
</dbReference>
<feature type="domain" description="RNA polymerase sigma-70 region 2" evidence="5">
    <location>
        <begin position="45"/>
        <end position="114"/>
    </location>
</feature>
<dbReference type="NCBIfam" id="NF005413">
    <property type="entry name" value="PRK06986.1"/>
    <property type="match status" value="1"/>
</dbReference>
<dbReference type="InterPro" id="IPR013324">
    <property type="entry name" value="RNA_pol_sigma_r3/r4-like"/>
</dbReference>
<dbReference type="Pfam" id="PF04545">
    <property type="entry name" value="Sigma70_r4"/>
    <property type="match status" value="1"/>
</dbReference>
<gene>
    <name evidence="7" type="primary">fliA</name>
    <name evidence="7" type="ORF">GCM10011572_06400</name>
    <name evidence="8" type="ORF">GM672_07325</name>
</gene>
<keyword evidence="2" id="KW-0731">Sigma factor</keyword>
<dbReference type="GO" id="GO:0003677">
    <property type="term" value="F:DNA binding"/>
    <property type="evidence" value="ECO:0007669"/>
    <property type="project" value="UniProtKB-KW"/>
</dbReference>
<evidence type="ECO:0000256" key="4">
    <source>
        <dbReference type="ARBA" id="ARBA00023163"/>
    </source>
</evidence>
<dbReference type="GO" id="GO:0003899">
    <property type="term" value="F:DNA-directed RNA polymerase activity"/>
    <property type="evidence" value="ECO:0007669"/>
    <property type="project" value="InterPro"/>
</dbReference>
<keyword evidence="7" id="KW-0240">DNA-directed RNA polymerase</keyword>
<dbReference type="GO" id="GO:0006352">
    <property type="term" value="P:DNA-templated transcription initiation"/>
    <property type="evidence" value="ECO:0007669"/>
    <property type="project" value="InterPro"/>
</dbReference>
<organism evidence="8 9">
    <name type="scientific">Pseudoduganella buxea</name>
    <dbReference type="NCBI Taxonomy" id="1949069"/>
    <lineage>
        <taxon>Bacteria</taxon>
        <taxon>Pseudomonadati</taxon>
        <taxon>Pseudomonadota</taxon>
        <taxon>Betaproteobacteria</taxon>
        <taxon>Burkholderiales</taxon>
        <taxon>Oxalobacteraceae</taxon>
        <taxon>Telluria group</taxon>
        <taxon>Pseudoduganella</taxon>
    </lineage>
</organism>
<dbReference type="Proteomes" id="UP000622638">
    <property type="component" value="Unassembled WGS sequence"/>
</dbReference>
<dbReference type="Gene3D" id="1.20.140.160">
    <property type="match status" value="1"/>
</dbReference>
<dbReference type="PRINTS" id="PR00046">
    <property type="entry name" value="SIGMA70FCT"/>
</dbReference>
<reference evidence="7" key="4">
    <citation type="submission" date="2024-05" db="EMBL/GenBank/DDBJ databases">
        <authorList>
            <person name="Sun Q."/>
            <person name="Zhou Y."/>
        </authorList>
    </citation>
    <scope>NUCLEOTIDE SEQUENCE</scope>
    <source>
        <strain evidence="7">CGMCC 1.15931</strain>
    </source>
</reference>
<dbReference type="InterPro" id="IPR014284">
    <property type="entry name" value="RNA_pol_sigma-70_dom"/>
</dbReference>
<evidence type="ECO:0000259" key="5">
    <source>
        <dbReference type="Pfam" id="PF04542"/>
    </source>
</evidence>
<feature type="domain" description="RNA polymerase sigma-70 region 4" evidence="6">
    <location>
        <begin position="204"/>
        <end position="252"/>
    </location>
</feature>
<comment type="caution">
    <text evidence="8">The sequence shown here is derived from an EMBL/GenBank/DDBJ whole genome shotgun (WGS) entry which is preliminary data.</text>
</comment>
<dbReference type="Pfam" id="PF04542">
    <property type="entry name" value="Sigma70_r2"/>
    <property type="match status" value="1"/>
</dbReference>
<dbReference type="NCBIfam" id="TIGR02937">
    <property type="entry name" value="sigma70-ECF"/>
    <property type="match status" value="1"/>
</dbReference>
<dbReference type="InterPro" id="IPR007627">
    <property type="entry name" value="RNA_pol_sigma70_r2"/>
</dbReference>
<dbReference type="SUPFAM" id="SSF88659">
    <property type="entry name" value="Sigma3 and sigma4 domains of RNA polymerase sigma factors"/>
    <property type="match status" value="2"/>
</dbReference>
<dbReference type="InterPro" id="IPR013325">
    <property type="entry name" value="RNA_pol_sigma_r2"/>
</dbReference>
<dbReference type="AlphaFoldDB" id="A0A6I3SV38"/>
<evidence type="ECO:0000256" key="2">
    <source>
        <dbReference type="ARBA" id="ARBA00023082"/>
    </source>
</evidence>
<reference evidence="8 9" key="3">
    <citation type="submission" date="2019-11" db="EMBL/GenBank/DDBJ databases">
        <title>Type strains purchased from KCTC, JCM and DSMZ.</title>
        <authorList>
            <person name="Lu H."/>
        </authorList>
    </citation>
    <scope>NUCLEOTIDE SEQUENCE [LARGE SCALE GENOMIC DNA]</scope>
    <source>
        <strain evidence="8 9">KCTC 52429</strain>
    </source>
</reference>
<dbReference type="PANTHER" id="PTHR30385:SF7">
    <property type="entry name" value="RNA POLYMERASE SIGMA FACTOR FLIA"/>
    <property type="match status" value="1"/>
</dbReference>
<sequence>MAFVATENYTESYGASYGESYGEAFAATSATAEMSPAAEQKHLLAYSPLVKKIVRQLNSQIAGAIDREDMEQIGLMGLLEALRRYGEPDAAFGSYASLRIRGAILDELRRQDWRPRAVRQQSHKLRDGVRQLTRKLGREPSEAEAIAGLGITADEYMAYQLDESAEVLASFDDLLQEQQATDGSGGSSPSPEDQLMLRRSLEQALNGLNEREQRVVQMYYEFELSYKEIAAVLDLTDARVCQLNKAALNKMKAVLQA</sequence>
<dbReference type="SUPFAM" id="SSF88946">
    <property type="entry name" value="Sigma2 domain of RNA polymerase sigma factors"/>
    <property type="match status" value="1"/>
</dbReference>
<dbReference type="InterPro" id="IPR007630">
    <property type="entry name" value="RNA_pol_sigma70_r4"/>
</dbReference>
<keyword evidence="1" id="KW-0805">Transcription regulation</keyword>
<evidence type="ECO:0000313" key="7">
    <source>
        <dbReference type="EMBL" id="GGB87092.1"/>
    </source>
</evidence>
<reference evidence="10" key="2">
    <citation type="journal article" date="2019" name="Int. J. Syst. Evol. Microbiol.">
        <title>The Global Catalogue of Microorganisms (GCM) 10K type strain sequencing project: providing services to taxonomists for standard genome sequencing and annotation.</title>
        <authorList>
            <consortium name="The Broad Institute Genomics Platform"/>
            <consortium name="The Broad Institute Genome Sequencing Center for Infectious Disease"/>
            <person name="Wu L."/>
            <person name="Ma J."/>
        </authorList>
    </citation>
    <scope>NUCLEOTIDE SEQUENCE [LARGE SCALE GENOMIC DNA]</scope>
    <source>
        <strain evidence="10">CGMCC 1.15931</strain>
    </source>
</reference>
<evidence type="ECO:0000313" key="8">
    <source>
        <dbReference type="EMBL" id="MTV52545.1"/>
    </source>
</evidence>
<evidence type="ECO:0000259" key="6">
    <source>
        <dbReference type="Pfam" id="PF04545"/>
    </source>
</evidence>
<dbReference type="Proteomes" id="UP000430634">
    <property type="component" value="Unassembled WGS sequence"/>
</dbReference>
<name>A0A6I3SV38_9BURK</name>
<keyword evidence="4" id="KW-0804">Transcription</keyword>
<dbReference type="InterPro" id="IPR012845">
    <property type="entry name" value="RNA_pol_sigma_FliA_WhiG"/>
</dbReference>
<keyword evidence="10" id="KW-1185">Reference proteome</keyword>
<keyword evidence="3" id="KW-0238">DNA-binding</keyword>
<dbReference type="PANTHER" id="PTHR30385">
    <property type="entry name" value="SIGMA FACTOR F FLAGELLAR"/>
    <property type="match status" value="1"/>
</dbReference>
<protein>
    <submittedName>
        <fullName evidence="7">DNA-directed RNA polymerase sigma-70 factor</fullName>
    </submittedName>
    <submittedName>
        <fullName evidence="8">FliA/WhiG family RNA polymerase sigma factor</fullName>
    </submittedName>
</protein>